<protein>
    <submittedName>
        <fullName evidence="4">Polysaccharide export protein</fullName>
    </submittedName>
</protein>
<dbReference type="Pfam" id="PF02563">
    <property type="entry name" value="Poly_export"/>
    <property type="match status" value="1"/>
</dbReference>
<dbReference type="Pfam" id="PF10531">
    <property type="entry name" value="SLBB"/>
    <property type="match status" value="1"/>
</dbReference>
<proteinExistence type="predicted"/>
<organism evidence="4 5">
    <name type="scientific">Croceibacterium selenioxidans</name>
    <dbReference type="NCBI Taxonomy" id="2838833"/>
    <lineage>
        <taxon>Bacteria</taxon>
        <taxon>Pseudomonadati</taxon>
        <taxon>Pseudomonadota</taxon>
        <taxon>Alphaproteobacteria</taxon>
        <taxon>Sphingomonadales</taxon>
        <taxon>Erythrobacteraceae</taxon>
        <taxon>Croceibacterium</taxon>
    </lineage>
</organism>
<feature type="domain" description="Soluble ligand binding" evidence="3">
    <location>
        <begin position="100"/>
        <end position="151"/>
    </location>
</feature>
<evidence type="ECO:0000313" key="4">
    <source>
        <dbReference type="EMBL" id="MBT2134052.1"/>
    </source>
</evidence>
<dbReference type="EMBL" id="JAHFVK010000001">
    <property type="protein sequence ID" value="MBT2134052.1"/>
    <property type="molecule type" value="Genomic_DNA"/>
</dbReference>
<feature type="domain" description="Polysaccharide export protein N-terminal" evidence="2">
    <location>
        <begin position="19"/>
        <end position="93"/>
    </location>
</feature>
<evidence type="ECO:0000313" key="5">
    <source>
        <dbReference type="Proteomes" id="UP000811255"/>
    </source>
</evidence>
<dbReference type="Gene3D" id="3.10.560.10">
    <property type="entry name" value="Outer membrane lipoprotein wza domain like"/>
    <property type="match status" value="1"/>
</dbReference>
<dbReference type="Gene3D" id="3.30.1950.10">
    <property type="entry name" value="wza like domain"/>
    <property type="match status" value="1"/>
</dbReference>
<sequence length="173" mass="18716">MVLQGCSSGLKGIPEMPADAAEYRAGAGDKIRIAVQDLTAADGEYEVDDSGSISLPLVKAIPVDGLTLREIESKVEAAYLQAGILNQPVVSVQPVELRPFYVMGEVNQPGEFKYRQGMTVLAALSAAGGYTYRAKTGEVAITRTIQGQEVTTRADEDTRILPGDRIRVLERWF</sequence>
<dbReference type="InterPro" id="IPR049712">
    <property type="entry name" value="Poly_export"/>
</dbReference>
<evidence type="ECO:0000259" key="3">
    <source>
        <dbReference type="Pfam" id="PF10531"/>
    </source>
</evidence>
<dbReference type="PANTHER" id="PTHR33619">
    <property type="entry name" value="POLYSACCHARIDE EXPORT PROTEIN GFCE-RELATED"/>
    <property type="match status" value="1"/>
</dbReference>
<evidence type="ECO:0000259" key="2">
    <source>
        <dbReference type="Pfam" id="PF02563"/>
    </source>
</evidence>
<dbReference type="PANTHER" id="PTHR33619:SF3">
    <property type="entry name" value="POLYSACCHARIDE EXPORT PROTEIN GFCE-RELATED"/>
    <property type="match status" value="1"/>
</dbReference>
<keyword evidence="5" id="KW-1185">Reference proteome</keyword>
<comment type="caution">
    <text evidence="4">The sequence shown here is derived from an EMBL/GenBank/DDBJ whole genome shotgun (WGS) entry which is preliminary data.</text>
</comment>
<name>A0ABS5W4N6_9SPHN</name>
<accession>A0ABS5W4N6</accession>
<keyword evidence="1" id="KW-0732">Signal</keyword>
<dbReference type="InterPro" id="IPR019554">
    <property type="entry name" value="Soluble_ligand-bd"/>
</dbReference>
<reference evidence="4 5" key="1">
    <citation type="submission" date="2021-05" db="EMBL/GenBank/DDBJ databases">
        <title>Croceibacterium sp. LX-88 genome sequence.</title>
        <authorList>
            <person name="Luo X."/>
        </authorList>
    </citation>
    <scope>NUCLEOTIDE SEQUENCE [LARGE SCALE GENOMIC DNA]</scope>
    <source>
        <strain evidence="4 5">LX-88</strain>
    </source>
</reference>
<dbReference type="InterPro" id="IPR003715">
    <property type="entry name" value="Poly_export_N"/>
</dbReference>
<gene>
    <name evidence="4" type="ORF">KK137_06865</name>
</gene>
<dbReference type="Proteomes" id="UP000811255">
    <property type="component" value="Unassembled WGS sequence"/>
</dbReference>
<evidence type="ECO:0000256" key="1">
    <source>
        <dbReference type="ARBA" id="ARBA00022729"/>
    </source>
</evidence>